<reference evidence="1" key="1">
    <citation type="journal article" date="2014" name="Int. J. Syst. Evol. Microbiol.">
        <title>Complete genome sequence of Corynebacterium casei LMG S-19264T (=DSM 44701T), isolated from a smear-ripened cheese.</title>
        <authorList>
            <consortium name="US DOE Joint Genome Institute (JGI-PGF)"/>
            <person name="Walter F."/>
            <person name="Albersmeier A."/>
            <person name="Kalinowski J."/>
            <person name="Ruckert C."/>
        </authorList>
    </citation>
    <scope>NUCLEOTIDE SEQUENCE</scope>
    <source>
        <strain evidence="1">KCTC 32501</strain>
    </source>
</reference>
<dbReference type="Proteomes" id="UP000614287">
    <property type="component" value="Unassembled WGS sequence"/>
</dbReference>
<comment type="caution">
    <text evidence="1">The sequence shown here is derived from an EMBL/GenBank/DDBJ whole genome shotgun (WGS) entry which is preliminary data.</text>
</comment>
<reference evidence="1" key="2">
    <citation type="submission" date="2020-09" db="EMBL/GenBank/DDBJ databases">
        <authorList>
            <person name="Sun Q."/>
            <person name="Kim S."/>
        </authorList>
    </citation>
    <scope>NUCLEOTIDE SEQUENCE</scope>
    <source>
        <strain evidence="1">KCTC 32501</strain>
    </source>
</reference>
<keyword evidence="2" id="KW-1185">Reference proteome</keyword>
<gene>
    <name evidence="1" type="ORF">GCM10009007_03120</name>
</gene>
<dbReference type="AlphaFoldDB" id="A0A8J3CLC7"/>
<accession>A0A8J3CLC7</accession>
<dbReference type="EMBL" id="BMZG01000002">
    <property type="protein sequence ID" value="GHA66053.1"/>
    <property type="molecule type" value="Genomic_DNA"/>
</dbReference>
<protein>
    <submittedName>
        <fullName evidence="1">Uncharacterized protein</fullName>
    </submittedName>
</protein>
<organism evidence="1 2">
    <name type="scientific">Formosimonas limnophila</name>
    <dbReference type="NCBI Taxonomy" id="1384487"/>
    <lineage>
        <taxon>Bacteria</taxon>
        <taxon>Pseudomonadati</taxon>
        <taxon>Pseudomonadota</taxon>
        <taxon>Betaproteobacteria</taxon>
        <taxon>Burkholderiales</taxon>
        <taxon>Burkholderiaceae</taxon>
        <taxon>Formosimonas</taxon>
    </lineage>
</organism>
<dbReference type="RefSeq" id="WP_189490682.1">
    <property type="nucleotide sequence ID" value="NZ_BMZG01000002.1"/>
</dbReference>
<evidence type="ECO:0000313" key="2">
    <source>
        <dbReference type="Proteomes" id="UP000614287"/>
    </source>
</evidence>
<sequence length="271" mass="29327">MKNWMDATHTTHEQALLRVAQATDRVFRLLDKFHGAGRFNASLAVQSNADAQTQSEQRDRAKEVWGGEIAKLVPAMLNAGIAKTKGTDFPPSLGQFIEACKPTAEAAFYEAQGGMSARSRGLFGDWTCPAVYWAAIAFGSSDLKTAQWNFHGKRWAKIFADLMQKQEAGLLEPIPQPVPENARIGHERIRASDAAKVEAAAKEVSSLAKRTGVHWAWVCKSITAAKLLVDGLNGAHADTLAEAGKHHLSTGKVARNGDAWKIGAYWGAGHA</sequence>
<proteinExistence type="predicted"/>
<evidence type="ECO:0000313" key="1">
    <source>
        <dbReference type="EMBL" id="GHA66053.1"/>
    </source>
</evidence>
<name>A0A8J3CLC7_9BURK</name>